<sequence length="98" mass="10606">MAPLTSTVPVRTCIGCRRRDLASSLVRVVRPAPDSTQTVVVDVSRTLPGRGAWLHRDPDCVSAAVRRKAFGPALRDRGFTVAPDDLADLIVEITETIP</sequence>
<dbReference type="SUPFAM" id="SSF64376">
    <property type="entry name" value="YlxR-like"/>
    <property type="match status" value="1"/>
</dbReference>
<dbReference type="EMBL" id="JAKKOR010000005">
    <property type="protein sequence ID" value="MCF8588188.1"/>
    <property type="molecule type" value="Genomic_DNA"/>
</dbReference>
<evidence type="ECO:0000313" key="3">
    <source>
        <dbReference type="Proteomes" id="UP001200110"/>
    </source>
</evidence>
<dbReference type="PANTHER" id="PTHR34215">
    <property type="entry name" value="BLL0784 PROTEIN"/>
    <property type="match status" value="1"/>
</dbReference>
<gene>
    <name evidence="2" type="ORF">L5G33_06850</name>
</gene>
<feature type="domain" description="YlxR" evidence="1">
    <location>
        <begin position="11"/>
        <end position="75"/>
    </location>
</feature>
<dbReference type="RefSeq" id="WP_236997411.1">
    <property type="nucleotide sequence ID" value="NZ_JAKKOR010000005.1"/>
</dbReference>
<dbReference type="PANTHER" id="PTHR34215:SF1">
    <property type="entry name" value="YLXR DOMAIN-CONTAINING PROTEIN"/>
    <property type="match status" value="1"/>
</dbReference>
<dbReference type="Pfam" id="PF04296">
    <property type="entry name" value="YlxR"/>
    <property type="match status" value="1"/>
</dbReference>
<comment type="caution">
    <text evidence="2">The sequence shown here is derived from an EMBL/GenBank/DDBJ whole genome shotgun (WGS) entry which is preliminary data.</text>
</comment>
<dbReference type="Gene3D" id="3.30.1230.10">
    <property type="entry name" value="YlxR-like"/>
    <property type="match status" value="1"/>
</dbReference>
<proteinExistence type="predicted"/>
<keyword evidence="3" id="KW-1185">Reference proteome</keyword>
<accession>A0ABS9IRK1</accession>
<reference evidence="2 3" key="1">
    <citation type="submission" date="2022-01" db="EMBL/GenBank/DDBJ databases">
        <authorList>
            <person name="Huang Y."/>
        </authorList>
    </citation>
    <scope>NUCLEOTIDE SEQUENCE [LARGE SCALE GENOMIC DNA]</scope>
    <source>
        <strain evidence="2 3">HY366</strain>
    </source>
</reference>
<dbReference type="InterPro" id="IPR037465">
    <property type="entry name" value="YlxR"/>
</dbReference>
<name>A0ABS9IRK1_9ACTN</name>
<dbReference type="InterPro" id="IPR007393">
    <property type="entry name" value="YlxR_dom"/>
</dbReference>
<dbReference type="InterPro" id="IPR035931">
    <property type="entry name" value="YlxR-like_sf"/>
</dbReference>
<evidence type="ECO:0000259" key="1">
    <source>
        <dbReference type="Pfam" id="PF04296"/>
    </source>
</evidence>
<protein>
    <submittedName>
        <fullName evidence="2">YlxR family protein</fullName>
    </submittedName>
</protein>
<dbReference type="Proteomes" id="UP001200110">
    <property type="component" value="Unassembled WGS sequence"/>
</dbReference>
<organism evidence="2 3">
    <name type="scientific">Gordonia liuliyuniae</name>
    <dbReference type="NCBI Taxonomy" id="2911517"/>
    <lineage>
        <taxon>Bacteria</taxon>
        <taxon>Bacillati</taxon>
        <taxon>Actinomycetota</taxon>
        <taxon>Actinomycetes</taxon>
        <taxon>Mycobacteriales</taxon>
        <taxon>Gordoniaceae</taxon>
        <taxon>Gordonia</taxon>
    </lineage>
</organism>
<evidence type="ECO:0000313" key="2">
    <source>
        <dbReference type="EMBL" id="MCF8588188.1"/>
    </source>
</evidence>